<dbReference type="Proteomes" id="UP001396334">
    <property type="component" value="Unassembled WGS sequence"/>
</dbReference>
<evidence type="ECO:0000313" key="1">
    <source>
        <dbReference type="EMBL" id="KAK9047557.1"/>
    </source>
</evidence>
<reference evidence="1 2" key="1">
    <citation type="journal article" date="2024" name="G3 (Bethesda)">
        <title>Genome assembly of Hibiscus sabdariffa L. provides insights into metabolisms of medicinal natural products.</title>
        <authorList>
            <person name="Kim T."/>
        </authorList>
    </citation>
    <scope>NUCLEOTIDE SEQUENCE [LARGE SCALE GENOMIC DNA]</scope>
    <source>
        <strain evidence="1">TK-2024</strain>
        <tissue evidence="1">Old leaves</tissue>
    </source>
</reference>
<protein>
    <recommendedName>
        <fullName evidence="3">Histone H2A</fullName>
    </recommendedName>
</protein>
<keyword evidence="2" id="KW-1185">Reference proteome</keyword>
<sequence>MMLALALERKVSRARAVKPTRTVIPRALKRLGTAAGVEFYLELAVYLMTSEVFLQLVGVLLRGEVAVPAERADSKIGGLV</sequence>
<evidence type="ECO:0008006" key="3">
    <source>
        <dbReference type="Google" id="ProtNLM"/>
    </source>
</evidence>
<proteinExistence type="predicted"/>
<evidence type="ECO:0000313" key="2">
    <source>
        <dbReference type="Proteomes" id="UP001396334"/>
    </source>
</evidence>
<gene>
    <name evidence="1" type="ORF">V6N11_053396</name>
</gene>
<name>A0ABR2UDK7_9ROSI</name>
<comment type="caution">
    <text evidence="1">The sequence shown here is derived from an EMBL/GenBank/DDBJ whole genome shotgun (WGS) entry which is preliminary data.</text>
</comment>
<organism evidence="1 2">
    <name type="scientific">Hibiscus sabdariffa</name>
    <name type="common">roselle</name>
    <dbReference type="NCBI Taxonomy" id="183260"/>
    <lineage>
        <taxon>Eukaryota</taxon>
        <taxon>Viridiplantae</taxon>
        <taxon>Streptophyta</taxon>
        <taxon>Embryophyta</taxon>
        <taxon>Tracheophyta</taxon>
        <taxon>Spermatophyta</taxon>
        <taxon>Magnoliopsida</taxon>
        <taxon>eudicotyledons</taxon>
        <taxon>Gunneridae</taxon>
        <taxon>Pentapetalae</taxon>
        <taxon>rosids</taxon>
        <taxon>malvids</taxon>
        <taxon>Malvales</taxon>
        <taxon>Malvaceae</taxon>
        <taxon>Malvoideae</taxon>
        <taxon>Hibiscus</taxon>
    </lineage>
</organism>
<dbReference type="EMBL" id="JBBPBN010000001">
    <property type="protein sequence ID" value="KAK9047557.1"/>
    <property type="molecule type" value="Genomic_DNA"/>
</dbReference>
<accession>A0ABR2UDK7</accession>